<dbReference type="EMBL" id="PFFQ01000023">
    <property type="protein sequence ID" value="PIW17542.1"/>
    <property type="molecule type" value="Genomic_DNA"/>
</dbReference>
<keyword evidence="6" id="KW-0802">TPR repeat</keyword>
<dbReference type="GO" id="GO:0005524">
    <property type="term" value="F:ATP binding"/>
    <property type="evidence" value="ECO:0007669"/>
    <property type="project" value="UniProtKB-KW"/>
</dbReference>
<dbReference type="Pfam" id="PF14559">
    <property type="entry name" value="TPR_19"/>
    <property type="match status" value="1"/>
</dbReference>
<evidence type="ECO:0000256" key="2">
    <source>
        <dbReference type="ARBA" id="ARBA00022679"/>
    </source>
</evidence>
<dbReference type="AlphaFoldDB" id="A0A2M7G6A7"/>
<dbReference type="Gene3D" id="1.10.510.10">
    <property type="entry name" value="Transferase(Phosphotransferase) domain 1"/>
    <property type="match status" value="1"/>
</dbReference>
<evidence type="ECO:0000259" key="7">
    <source>
        <dbReference type="PROSITE" id="PS50011"/>
    </source>
</evidence>
<dbReference type="CDD" id="cd14014">
    <property type="entry name" value="STKc_PknB_like"/>
    <property type="match status" value="1"/>
</dbReference>
<dbReference type="InterPro" id="IPR011009">
    <property type="entry name" value="Kinase-like_dom_sf"/>
</dbReference>
<accession>A0A2M7G6A7</accession>
<dbReference type="SMART" id="SM00028">
    <property type="entry name" value="TPR"/>
    <property type="match status" value="8"/>
</dbReference>
<dbReference type="Gene3D" id="1.25.40.10">
    <property type="entry name" value="Tetratricopeptide repeat domain"/>
    <property type="match status" value="3"/>
</dbReference>
<feature type="repeat" description="TPR" evidence="6">
    <location>
        <begin position="545"/>
        <end position="578"/>
    </location>
</feature>
<gene>
    <name evidence="8" type="ORF">COW36_08580</name>
</gene>
<feature type="repeat" description="TPR" evidence="6">
    <location>
        <begin position="336"/>
        <end position="369"/>
    </location>
</feature>
<dbReference type="InterPro" id="IPR011990">
    <property type="entry name" value="TPR-like_helical_dom_sf"/>
</dbReference>
<evidence type="ECO:0000256" key="6">
    <source>
        <dbReference type="PROSITE-ProRule" id="PRU00339"/>
    </source>
</evidence>
<evidence type="ECO:0000313" key="8">
    <source>
        <dbReference type="EMBL" id="PIW17542.1"/>
    </source>
</evidence>
<dbReference type="Pfam" id="PF13181">
    <property type="entry name" value="TPR_8"/>
    <property type="match status" value="3"/>
</dbReference>
<keyword evidence="4" id="KW-0418">Kinase</keyword>
<organism evidence="8 9">
    <name type="scientific">bacterium (Candidatus Blackallbacteria) CG17_big_fil_post_rev_8_21_14_2_50_48_46</name>
    <dbReference type="NCBI Taxonomy" id="2014261"/>
    <lineage>
        <taxon>Bacteria</taxon>
        <taxon>Candidatus Blackallbacteria</taxon>
    </lineage>
</organism>
<dbReference type="PROSITE" id="PS50011">
    <property type="entry name" value="PROTEIN_KINASE_DOM"/>
    <property type="match status" value="1"/>
</dbReference>
<feature type="domain" description="Protein kinase" evidence="7">
    <location>
        <begin position="35"/>
        <end position="298"/>
    </location>
</feature>
<feature type="repeat" description="TPR" evidence="6">
    <location>
        <begin position="438"/>
        <end position="471"/>
    </location>
</feature>
<evidence type="ECO:0000256" key="1">
    <source>
        <dbReference type="ARBA" id="ARBA00022527"/>
    </source>
</evidence>
<reference evidence="8 9" key="1">
    <citation type="submission" date="2017-09" db="EMBL/GenBank/DDBJ databases">
        <title>Depth-based differentiation of microbial function through sediment-hosted aquifers and enrichment of novel symbionts in the deep terrestrial subsurface.</title>
        <authorList>
            <person name="Probst A.J."/>
            <person name="Ladd B."/>
            <person name="Jarett J.K."/>
            <person name="Geller-Mcgrath D.E."/>
            <person name="Sieber C.M."/>
            <person name="Emerson J.B."/>
            <person name="Anantharaman K."/>
            <person name="Thomas B.C."/>
            <person name="Malmstrom R."/>
            <person name="Stieglmeier M."/>
            <person name="Klingl A."/>
            <person name="Woyke T."/>
            <person name="Ryan C.M."/>
            <person name="Banfield J.F."/>
        </authorList>
    </citation>
    <scope>NUCLEOTIDE SEQUENCE [LARGE SCALE GENOMIC DNA]</scope>
    <source>
        <strain evidence="8">CG17_big_fil_post_rev_8_21_14_2_50_48_46</strain>
    </source>
</reference>
<dbReference type="PROSITE" id="PS50005">
    <property type="entry name" value="TPR"/>
    <property type="match status" value="3"/>
</dbReference>
<keyword evidence="2" id="KW-0808">Transferase</keyword>
<keyword evidence="3" id="KW-0547">Nucleotide-binding</keyword>
<proteinExistence type="predicted"/>
<keyword evidence="5" id="KW-0067">ATP-binding</keyword>
<dbReference type="SUPFAM" id="SSF48452">
    <property type="entry name" value="TPR-like"/>
    <property type="match status" value="2"/>
</dbReference>
<protein>
    <recommendedName>
        <fullName evidence="7">Protein kinase domain-containing protein</fullName>
    </recommendedName>
</protein>
<name>A0A2M7G6A7_9BACT</name>
<evidence type="ECO:0000256" key="3">
    <source>
        <dbReference type="ARBA" id="ARBA00022741"/>
    </source>
</evidence>
<evidence type="ECO:0000256" key="4">
    <source>
        <dbReference type="ARBA" id="ARBA00022777"/>
    </source>
</evidence>
<keyword evidence="1" id="KW-0723">Serine/threonine-protein kinase</keyword>
<dbReference type="Proteomes" id="UP000231019">
    <property type="component" value="Unassembled WGS sequence"/>
</dbReference>
<dbReference type="SUPFAM" id="SSF56112">
    <property type="entry name" value="Protein kinase-like (PK-like)"/>
    <property type="match status" value="1"/>
</dbReference>
<dbReference type="Pfam" id="PF13176">
    <property type="entry name" value="TPR_7"/>
    <property type="match status" value="1"/>
</dbReference>
<sequence>MSGFHCPGIITFGMHTPENMLENTTGNQEWTVGDYTLLKELSSHIGSRLFLARNLQGKRVILKQYQADRRSNLSEEEQIQRFRRECEIHQFLHHPRIIPAIEVFEAQGLPCLVLEYIPAPNLEEKLKSGQRFTLLEALDLIQQLCQALHYLHEQGVIHRDIKPSNILVNNENRLFLTDFGCSRQVFAPQLTQTRMLQGTLAYMSPEQINCDVDLDYRTDLFSTGIVFYQLLTGQLPFTGEDQNDLAQNVLKSSPPSLQKLNPWIPASLESLIFKSLQKDRDYRIPTARKMAQEIELLLEDADIYYAEGRMRLEELHQADAGREYCLLALQKNGYHLPSLKMLGHIYQERKEWPRARRCFERILETAKDDPSIYFALGQIEKAEGFIESACVLHEQAWKLDPQNKNYHFEVAHLLHKLNRRYEALAHFQQLMQTWPDWAPPYAEVAHIYYLEGHRETALDHYRKAAELDPAHPPTRYAQATLAHEMGFYHEALNLYQMLLKAQPESHEIRHNLANLYYHLGEYAQANKMIQNLLNEAEWPHLPEWEMSYRLQGFIYARLNQHENAIEAFKHAILSRPDQLDAYLYLAFAYRECLRLEDAVKTLVYVSQLPVGASEASVYFLLARAYYEQGKEKESLRALEQCQACTHTLSTAMAQQIQQDIQFLKHKLSLANPENDLALQTELKNTRQQTLLLFSKPLKNRQSAG</sequence>
<comment type="caution">
    <text evidence="8">The sequence shown here is derived from an EMBL/GenBank/DDBJ whole genome shotgun (WGS) entry which is preliminary data.</text>
</comment>
<evidence type="ECO:0000313" key="9">
    <source>
        <dbReference type="Proteomes" id="UP000231019"/>
    </source>
</evidence>
<dbReference type="GO" id="GO:0004674">
    <property type="term" value="F:protein serine/threonine kinase activity"/>
    <property type="evidence" value="ECO:0007669"/>
    <property type="project" value="UniProtKB-KW"/>
</dbReference>
<dbReference type="Pfam" id="PF00069">
    <property type="entry name" value="Pkinase"/>
    <property type="match status" value="1"/>
</dbReference>
<dbReference type="InterPro" id="IPR000719">
    <property type="entry name" value="Prot_kinase_dom"/>
</dbReference>
<dbReference type="PANTHER" id="PTHR24350">
    <property type="entry name" value="SERINE/THREONINE-PROTEIN KINASE IAL-RELATED"/>
    <property type="match status" value="1"/>
</dbReference>
<evidence type="ECO:0000256" key="5">
    <source>
        <dbReference type="ARBA" id="ARBA00022840"/>
    </source>
</evidence>
<dbReference type="InterPro" id="IPR019734">
    <property type="entry name" value="TPR_rpt"/>
</dbReference>
<dbReference type="InterPro" id="IPR030616">
    <property type="entry name" value="Aur-like"/>
</dbReference>
<dbReference type="PROSITE" id="PS00108">
    <property type="entry name" value="PROTEIN_KINASE_ST"/>
    <property type="match status" value="1"/>
</dbReference>
<dbReference type="SMART" id="SM00220">
    <property type="entry name" value="S_TKc"/>
    <property type="match status" value="1"/>
</dbReference>
<dbReference type="InterPro" id="IPR008271">
    <property type="entry name" value="Ser/Thr_kinase_AS"/>
</dbReference>